<gene>
    <name evidence="3" type="ORF">A9179_21725</name>
</gene>
<dbReference type="EMBL" id="LZEU01000001">
    <property type="protein sequence ID" value="MBC9252893.1"/>
    <property type="molecule type" value="Genomic_DNA"/>
</dbReference>
<name>A0ABR7S5X6_AQUAC</name>
<evidence type="ECO:0000259" key="2">
    <source>
        <dbReference type="Pfam" id="PF00884"/>
    </source>
</evidence>
<evidence type="ECO:0000256" key="1">
    <source>
        <dbReference type="ARBA" id="ARBA00008779"/>
    </source>
</evidence>
<dbReference type="PANTHER" id="PTHR42693:SF33">
    <property type="entry name" value="ARYLSULFATASE"/>
    <property type="match status" value="1"/>
</dbReference>
<dbReference type="InterPro" id="IPR000917">
    <property type="entry name" value="Sulfatase_N"/>
</dbReference>
<proteinExistence type="inferred from homology"/>
<comment type="caution">
    <text evidence="3">The sequence shown here is derived from an EMBL/GenBank/DDBJ whole genome shotgun (WGS) entry which is preliminary data.</text>
</comment>
<evidence type="ECO:0000313" key="3">
    <source>
        <dbReference type="EMBL" id="MBC9252893.1"/>
    </source>
</evidence>
<dbReference type="InterPro" id="IPR017850">
    <property type="entry name" value="Alkaline_phosphatase_core_sf"/>
</dbReference>
<organism evidence="3 4">
    <name type="scientific">Aquipseudomonas alcaligenes</name>
    <name type="common">Pseudomonas alcaligenes</name>
    <dbReference type="NCBI Taxonomy" id="43263"/>
    <lineage>
        <taxon>Bacteria</taxon>
        <taxon>Pseudomonadati</taxon>
        <taxon>Pseudomonadota</taxon>
        <taxon>Gammaproteobacteria</taxon>
        <taxon>Pseudomonadales</taxon>
        <taxon>Pseudomonadaceae</taxon>
        <taxon>Aquipseudomonas</taxon>
    </lineage>
</organism>
<dbReference type="PANTHER" id="PTHR42693">
    <property type="entry name" value="ARYLSULFATASE FAMILY MEMBER"/>
    <property type="match status" value="1"/>
</dbReference>
<protein>
    <recommendedName>
        <fullName evidence="2">Sulfatase N-terminal domain-containing protein</fullName>
    </recommendedName>
</protein>
<reference evidence="3 4" key="1">
    <citation type="submission" date="2016-06" db="EMBL/GenBank/DDBJ databases">
        <authorList>
            <person name="Ramos C."/>
            <person name="Pintado A."/>
            <person name="Crespo-Gomez J.I."/>
        </authorList>
    </citation>
    <scope>NUCLEOTIDE SEQUENCE [LARGE SCALE GENOMIC DNA]</scope>
    <source>
        <strain evidence="3 4">AVO110</strain>
    </source>
</reference>
<keyword evidence="4" id="KW-1185">Reference proteome</keyword>
<dbReference type="Gene3D" id="3.40.720.10">
    <property type="entry name" value="Alkaline Phosphatase, subunit A"/>
    <property type="match status" value="1"/>
</dbReference>
<comment type="similarity">
    <text evidence="1">Belongs to the sulfatase family.</text>
</comment>
<dbReference type="Proteomes" id="UP000744555">
    <property type="component" value="Unassembled WGS sequence"/>
</dbReference>
<dbReference type="Pfam" id="PF00884">
    <property type="entry name" value="Sulfatase"/>
    <property type="match status" value="1"/>
</dbReference>
<dbReference type="InterPro" id="IPR050738">
    <property type="entry name" value="Sulfatase"/>
</dbReference>
<sequence length="500" mass="55077">MGKWHVGEALEYRKIQPGAQGFDYWLGFLNQFMLRGPAADGRLVRQRPTHTNPWLQEDGRPPRQYEGNVDDLLTDKAIELIRGAGSEPWFINLWLFAPHTPYQPTPEFRRQFPDTPEGRYLAVLKQLDHNVERLLAVLRERGLEDNTIVVFASDNGGVNRVRDNNFPFAGNKLTYREGGVRAPLLLSWPKRYENADLLAVSSLKDLYPTLMALVGGAAPGDLDGRSLKPMLDGRAPNDPAQLLWASEAGAADMAYGLHDMLSRQTYFQAGKTQVVAEPMSPPIGHAGPRMQQGHDYLPAAELERRLVAWEAAARAVPLSWTPSADGRPARLEGRDLQRAPIFAGYAIGLALPVWSASAREEVLLDQPEVWSLRLDAAGRLLLRYAGTEIVSPALRLDRSCNSLIVSINIRPAVTMPFRKEASSRTSVMLNGDLVLDSAQLLSRPQDEKVLTNATAIGAAADGSKPFAGDIPRPRVMGKYLLPARPGYDADDLRTALCPGG</sequence>
<dbReference type="SUPFAM" id="SSF53649">
    <property type="entry name" value="Alkaline phosphatase-like"/>
    <property type="match status" value="1"/>
</dbReference>
<accession>A0ABR7S5X6</accession>
<evidence type="ECO:0000313" key="4">
    <source>
        <dbReference type="Proteomes" id="UP000744555"/>
    </source>
</evidence>
<feature type="domain" description="Sulfatase N-terminal" evidence="2">
    <location>
        <begin position="19"/>
        <end position="215"/>
    </location>
</feature>